<evidence type="ECO:0000313" key="1">
    <source>
        <dbReference type="EMBL" id="SCB14458.1"/>
    </source>
</evidence>
<dbReference type="Gene3D" id="3.40.630.30">
    <property type="match status" value="1"/>
</dbReference>
<sequence>MSQPLLKTVPKPTGNPVAQVHFSIRAIGRDAWNACFQGQVEDYDCLLAIEEAGIEGFEWRYITVVEDGRMSAAMPAFLCLYALDTTLEEGFLRRSVRRVQRHFPNFLKLRLACLGSPCTETGAIGFHPDVPDERRAVLFAEMLSFFEQFAVTEDCALVGLKDIPEQVSAELGDPLSAHGYASIGALPTAWLDIDFKTIDDYLAKLSSGTRKDMRRKLKSFEQVRVEIRTDFGAFLPEVMTLYHDTRNRSDWQFEELTPEYFEGILTRMGGRSYCAFYFVEDRLLAANLIVHDEHVAIDKFFCMDGEKGRPYNLYFLSWFTNLRYCLDHGISRYQSGQAYYENKIRLGSKLTSNAMFFRHRNPVLQRLLRLVSPLFSTDEAGA</sequence>
<dbReference type="RefSeq" id="WP_047553776.1">
    <property type="nucleotide sequence ID" value="NZ_FMAF01000002.1"/>
</dbReference>
<dbReference type="Pfam" id="PF04339">
    <property type="entry name" value="FemAB_like"/>
    <property type="match status" value="1"/>
</dbReference>
<accession>A0A1C3UG84</accession>
<proteinExistence type="predicted"/>
<keyword evidence="1" id="KW-0012">Acyltransferase</keyword>
<evidence type="ECO:0000313" key="2">
    <source>
        <dbReference type="Proteomes" id="UP000199205"/>
    </source>
</evidence>
<dbReference type="InterPro" id="IPR007434">
    <property type="entry name" value="FemAB-like"/>
</dbReference>
<dbReference type="EMBL" id="FMAF01000002">
    <property type="protein sequence ID" value="SCB14458.1"/>
    <property type="molecule type" value="Genomic_DNA"/>
</dbReference>
<dbReference type="OrthoDB" id="3034222at2"/>
<organism evidence="1 2">
    <name type="scientific">Rhizobium lusitanum</name>
    <dbReference type="NCBI Taxonomy" id="293958"/>
    <lineage>
        <taxon>Bacteria</taxon>
        <taxon>Pseudomonadati</taxon>
        <taxon>Pseudomonadota</taxon>
        <taxon>Alphaproteobacteria</taxon>
        <taxon>Hyphomicrobiales</taxon>
        <taxon>Rhizobiaceae</taxon>
        <taxon>Rhizobium/Agrobacterium group</taxon>
        <taxon>Rhizobium</taxon>
    </lineage>
</organism>
<protein>
    <submittedName>
        <fullName evidence="1">Predicted N-acyltransferase</fullName>
    </submittedName>
</protein>
<dbReference type="AlphaFoldDB" id="A0A1C3UG84"/>
<gene>
    <name evidence="1" type="ORF">GA0061101_102337</name>
</gene>
<dbReference type="InterPro" id="IPR016181">
    <property type="entry name" value="Acyl_CoA_acyltransferase"/>
</dbReference>
<name>A0A1C3UG84_9HYPH</name>
<dbReference type="GO" id="GO:0016746">
    <property type="term" value="F:acyltransferase activity"/>
    <property type="evidence" value="ECO:0007669"/>
    <property type="project" value="UniProtKB-KW"/>
</dbReference>
<keyword evidence="1" id="KW-0808">Transferase</keyword>
<dbReference type="SUPFAM" id="SSF55729">
    <property type="entry name" value="Acyl-CoA N-acyltransferases (Nat)"/>
    <property type="match status" value="1"/>
</dbReference>
<dbReference type="Proteomes" id="UP000199205">
    <property type="component" value="Unassembled WGS sequence"/>
</dbReference>
<reference evidence="1 2" key="1">
    <citation type="submission" date="2016-08" db="EMBL/GenBank/DDBJ databases">
        <authorList>
            <person name="Seilhamer J.J."/>
        </authorList>
    </citation>
    <scope>NUCLEOTIDE SEQUENCE [LARGE SCALE GENOMIC DNA]</scope>
    <source>
        <strain evidence="1 2">P1-7</strain>
    </source>
</reference>